<dbReference type="GO" id="GO:0015740">
    <property type="term" value="P:C4-dicarboxylate transport"/>
    <property type="evidence" value="ECO:0007669"/>
    <property type="project" value="TreeGrafter"/>
</dbReference>
<dbReference type="EMBL" id="WMIE01000024">
    <property type="protein sequence ID" value="MTH80013.1"/>
    <property type="molecule type" value="Genomic_DNA"/>
</dbReference>
<comment type="subunit">
    <text evidence="9">The complex comprises the extracytoplasmic solute receptor protein and the two transmembrane proteins.</text>
</comment>
<evidence type="ECO:0000313" key="11">
    <source>
        <dbReference type="EMBL" id="MTH80013.1"/>
    </source>
</evidence>
<comment type="caution">
    <text evidence="11">The sequence shown here is derived from an EMBL/GenBank/DDBJ whole genome shotgun (WGS) entry which is preliminary data.</text>
</comment>
<comment type="similarity">
    <text evidence="8 9">Belongs to the TRAP transporter small permease family.</text>
</comment>
<keyword evidence="5 9" id="KW-0812">Transmembrane</keyword>
<dbReference type="InterPro" id="IPR055348">
    <property type="entry name" value="DctQ"/>
</dbReference>
<keyword evidence="2 9" id="KW-0813">Transport</keyword>
<accession>A0A6L6JCT6</accession>
<dbReference type="GO" id="GO:0022857">
    <property type="term" value="F:transmembrane transporter activity"/>
    <property type="evidence" value="ECO:0007669"/>
    <property type="project" value="UniProtKB-UniRule"/>
</dbReference>
<sequence>MLSKILRQLTGVIGLLSLLLYFYQIVSSWLFHAWSIPWFAEVAVYAITWAMFLAVSELVAQDGHIRADFVISRLSVPAQRRCELINCGFGVGFSALMLWYGWLLTWDAWIWDDRSPTGIAFPLWIYYSCAPISGALMLYRYCIRLGQYLFAFNPTTMKLVSNEVM</sequence>
<dbReference type="GO" id="GO:0005886">
    <property type="term" value="C:plasma membrane"/>
    <property type="evidence" value="ECO:0007669"/>
    <property type="project" value="UniProtKB-SubCell"/>
</dbReference>
<dbReference type="AlphaFoldDB" id="A0A6L6JCT6"/>
<comment type="function">
    <text evidence="9">Part of the tripartite ATP-independent periplasmic (TRAP) transport system.</text>
</comment>
<evidence type="ECO:0000256" key="4">
    <source>
        <dbReference type="ARBA" id="ARBA00022519"/>
    </source>
</evidence>
<dbReference type="RefSeq" id="WP_155097363.1">
    <property type="nucleotide sequence ID" value="NZ_WMIE01000024.1"/>
</dbReference>
<evidence type="ECO:0000259" key="10">
    <source>
        <dbReference type="Pfam" id="PF04290"/>
    </source>
</evidence>
<feature type="domain" description="Tripartite ATP-independent periplasmic transporters DctQ component" evidence="10">
    <location>
        <begin position="19"/>
        <end position="145"/>
    </location>
</feature>
<feature type="transmembrane region" description="Helical" evidence="9">
    <location>
        <begin position="38"/>
        <end position="60"/>
    </location>
</feature>
<keyword evidence="4 9" id="KW-0997">Cell inner membrane</keyword>
<protein>
    <recommendedName>
        <fullName evidence="9">TRAP transporter small permease protein</fullName>
    </recommendedName>
</protein>
<gene>
    <name evidence="11" type="ORF">GL286_20105</name>
</gene>
<evidence type="ECO:0000313" key="12">
    <source>
        <dbReference type="Proteomes" id="UP000478183"/>
    </source>
</evidence>
<evidence type="ECO:0000256" key="5">
    <source>
        <dbReference type="ARBA" id="ARBA00022692"/>
    </source>
</evidence>
<keyword evidence="12" id="KW-1185">Reference proteome</keyword>
<dbReference type="OrthoDB" id="7843894at2"/>
<comment type="subcellular location">
    <subcellularLocation>
        <location evidence="1 9">Cell inner membrane</location>
        <topology evidence="1 9">Multi-pass membrane protein</topology>
    </subcellularLocation>
</comment>
<organism evidence="11 12">
    <name type="scientific">Paracoccus aestuariivivens</name>
    <dbReference type="NCBI Taxonomy" id="1820333"/>
    <lineage>
        <taxon>Bacteria</taxon>
        <taxon>Pseudomonadati</taxon>
        <taxon>Pseudomonadota</taxon>
        <taxon>Alphaproteobacteria</taxon>
        <taxon>Rhodobacterales</taxon>
        <taxon>Paracoccaceae</taxon>
        <taxon>Paracoccus</taxon>
    </lineage>
</organism>
<dbReference type="PANTHER" id="PTHR35011:SF10">
    <property type="entry name" value="TRAP TRANSPORTER SMALL PERMEASE PROTEIN"/>
    <property type="match status" value="1"/>
</dbReference>
<dbReference type="Pfam" id="PF04290">
    <property type="entry name" value="DctQ"/>
    <property type="match status" value="1"/>
</dbReference>
<feature type="transmembrane region" description="Helical" evidence="9">
    <location>
        <begin position="123"/>
        <end position="142"/>
    </location>
</feature>
<evidence type="ECO:0000256" key="2">
    <source>
        <dbReference type="ARBA" id="ARBA00022448"/>
    </source>
</evidence>
<dbReference type="PANTHER" id="PTHR35011">
    <property type="entry name" value="2,3-DIKETO-L-GULONATE TRAP TRANSPORTER SMALL PERMEASE PROTEIN YIAM"/>
    <property type="match status" value="1"/>
</dbReference>
<evidence type="ECO:0000256" key="3">
    <source>
        <dbReference type="ARBA" id="ARBA00022475"/>
    </source>
</evidence>
<evidence type="ECO:0000256" key="6">
    <source>
        <dbReference type="ARBA" id="ARBA00022989"/>
    </source>
</evidence>
<evidence type="ECO:0000256" key="8">
    <source>
        <dbReference type="ARBA" id="ARBA00038436"/>
    </source>
</evidence>
<proteinExistence type="inferred from homology"/>
<name>A0A6L6JCT6_9RHOB</name>
<keyword evidence="3" id="KW-1003">Cell membrane</keyword>
<feature type="transmembrane region" description="Helical" evidence="9">
    <location>
        <begin position="81"/>
        <end position="103"/>
    </location>
</feature>
<evidence type="ECO:0000256" key="9">
    <source>
        <dbReference type="RuleBase" id="RU369079"/>
    </source>
</evidence>
<dbReference type="Proteomes" id="UP000478183">
    <property type="component" value="Unassembled WGS sequence"/>
</dbReference>
<feature type="transmembrane region" description="Helical" evidence="9">
    <location>
        <begin position="12"/>
        <end position="32"/>
    </location>
</feature>
<evidence type="ECO:0000256" key="7">
    <source>
        <dbReference type="ARBA" id="ARBA00023136"/>
    </source>
</evidence>
<keyword evidence="6 9" id="KW-1133">Transmembrane helix</keyword>
<dbReference type="InterPro" id="IPR007387">
    <property type="entry name" value="TRAP_DctQ"/>
</dbReference>
<evidence type="ECO:0000256" key="1">
    <source>
        <dbReference type="ARBA" id="ARBA00004429"/>
    </source>
</evidence>
<reference evidence="11 12" key="1">
    <citation type="submission" date="2019-11" db="EMBL/GenBank/DDBJ databases">
        <authorList>
            <person name="Dong K."/>
        </authorList>
    </citation>
    <scope>NUCLEOTIDE SEQUENCE [LARGE SCALE GENOMIC DNA]</scope>
    <source>
        <strain evidence="11 12">NBRC 111993</strain>
    </source>
</reference>
<keyword evidence="7 9" id="KW-0472">Membrane</keyword>